<gene>
    <name evidence="1" type="ORF">MM415A08192_0005</name>
</gene>
<proteinExistence type="predicted"/>
<reference evidence="1" key="1">
    <citation type="submission" date="2020-03" db="EMBL/GenBank/DDBJ databases">
        <title>The deep terrestrial virosphere.</title>
        <authorList>
            <person name="Holmfeldt K."/>
            <person name="Nilsson E."/>
            <person name="Simone D."/>
            <person name="Lopez-Fernandez M."/>
            <person name="Wu X."/>
            <person name="de Brujin I."/>
            <person name="Lundin D."/>
            <person name="Andersson A."/>
            <person name="Bertilsson S."/>
            <person name="Dopson M."/>
        </authorList>
    </citation>
    <scope>NUCLEOTIDE SEQUENCE</scope>
    <source>
        <strain evidence="1">MM415A08192</strain>
    </source>
</reference>
<dbReference type="AlphaFoldDB" id="A0A6M3JE40"/>
<dbReference type="EMBL" id="MT141589">
    <property type="protein sequence ID" value="QJA68130.1"/>
    <property type="molecule type" value="Genomic_DNA"/>
</dbReference>
<sequence length="121" mass="14057">MEPISEERQQKVYEWWIGTPVDIDKATLLDDFTDVVAELPHCDTVALPKLYVKNHDHNWQPNYQFFFTEIVPRLDTESVNVIFEYEQFILASHRSLSIASSTDPIAATADYVESPEEKHDE</sequence>
<evidence type="ECO:0000313" key="1">
    <source>
        <dbReference type="EMBL" id="QJA68130.1"/>
    </source>
</evidence>
<accession>A0A6M3JE40</accession>
<name>A0A6M3JE40_9ZZZZ</name>
<organism evidence="1">
    <name type="scientific">viral metagenome</name>
    <dbReference type="NCBI Taxonomy" id="1070528"/>
    <lineage>
        <taxon>unclassified sequences</taxon>
        <taxon>metagenomes</taxon>
        <taxon>organismal metagenomes</taxon>
    </lineage>
</organism>
<protein>
    <submittedName>
        <fullName evidence="1">Uncharacterized protein</fullName>
    </submittedName>
</protein>